<evidence type="ECO:0000313" key="1">
    <source>
        <dbReference type="EMBL" id="SVD37452.1"/>
    </source>
</evidence>
<proteinExistence type="predicted"/>
<reference evidence="1" key="1">
    <citation type="submission" date="2018-05" db="EMBL/GenBank/DDBJ databases">
        <authorList>
            <person name="Lanie J.A."/>
            <person name="Ng W.-L."/>
            <person name="Kazmierczak K.M."/>
            <person name="Andrzejewski T.M."/>
            <person name="Davidsen T.M."/>
            <person name="Wayne K.J."/>
            <person name="Tettelin H."/>
            <person name="Glass J.I."/>
            <person name="Rusch D."/>
            <person name="Podicherti R."/>
            <person name="Tsui H.-C.T."/>
            <person name="Winkler M.E."/>
        </authorList>
    </citation>
    <scope>NUCLEOTIDE SEQUENCE</scope>
</reference>
<organism evidence="1">
    <name type="scientific">marine metagenome</name>
    <dbReference type="NCBI Taxonomy" id="408172"/>
    <lineage>
        <taxon>unclassified sequences</taxon>
        <taxon>metagenomes</taxon>
        <taxon>ecological metagenomes</taxon>
    </lineage>
</organism>
<accession>A0A382UTA6</accession>
<dbReference type="EMBL" id="UINC01146616">
    <property type="protein sequence ID" value="SVD37452.1"/>
    <property type="molecule type" value="Genomic_DNA"/>
</dbReference>
<sequence>MKLATFTHNDTQKIGAVEDDFIYDFSQSSLPKTMIEFIQLGEEGLKFAKDII</sequence>
<protein>
    <submittedName>
        <fullName evidence="1">Uncharacterized protein</fullName>
    </submittedName>
</protein>
<dbReference type="AlphaFoldDB" id="A0A382UTA6"/>
<gene>
    <name evidence="1" type="ORF">METZ01_LOCUS390306</name>
</gene>
<name>A0A382UTA6_9ZZZZ</name>
<feature type="non-terminal residue" evidence="1">
    <location>
        <position position="52"/>
    </location>
</feature>